<dbReference type="Gene3D" id="1.25.40.290">
    <property type="entry name" value="ARM repeat domains"/>
    <property type="match status" value="1"/>
</dbReference>
<dbReference type="Pfam" id="PF08713">
    <property type="entry name" value="DNA_alkylation"/>
    <property type="match status" value="1"/>
</dbReference>
<dbReference type="OrthoDB" id="9775346at2"/>
<dbReference type="InterPro" id="IPR014825">
    <property type="entry name" value="DNA_alkylation"/>
</dbReference>
<dbReference type="EMBL" id="SKFG01000042">
    <property type="protein sequence ID" value="TCZ71079.1"/>
    <property type="molecule type" value="Genomic_DNA"/>
</dbReference>
<organism evidence="1 2">
    <name type="scientific">Paenibacillus albiflavus</name>
    <dbReference type="NCBI Taxonomy" id="2545760"/>
    <lineage>
        <taxon>Bacteria</taxon>
        <taxon>Bacillati</taxon>
        <taxon>Bacillota</taxon>
        <taxon>Bacilli</taxon>
        <taxon>Bacillales</taxon>
        <taxon>Paenibacillaceae</taxon>
        <taxon>Paenibacillus</taxon>
    </lineage>
</organism>
<dbReference type="PANTHER" id="PTHR34070:SF1">
    <property type="entry name" value="DNA ALKYLATION REPAIR PROTEIN"/>
    <property type="match status" value="1"/>
</dbReference>
<evidence type="ECO:0000313" key="1">
    <source>
        <dbReference type="EMBL" id="TCZ71079.1"/>
    </source>
</evidence>
<sequence length="198" mass="23475">MAKYMKNLFPYLGIKTPEREALFRGFTKVHGLPDVTELDKIVRELWLLPEREYAYIAMNLLNKRLKLLGSEQADLLEYLIVTRSWWDTVDLLAGQVAGSLFTRYPELIDRYAESWIVADNMWLQRAAILFQLKYKNRTDEERLFRYIKHCLSSKEFFIQKSIGWALREYAKTEPERVRQFVAETPLPALSKREALKHL</sequence>
<dbReference type="Gene3D" id="1.20.1660.10">
    <property type="entry name" value="Hypothetical protein (EF3068)"/>
    <property type="match status" value="1"/>
</dbReference>
<protein>
    <submittedName>
        <fullName evidence="1">DNA alkylation repair protein</fullName>
    </submittedName>
</protein>
<reference evidence="1 2" key="1">
    <citation type="submission" date="2019-03" db="EMBL/GenBank/DDBJ databases">
        <authorList>
            <person name="Kim M.K.M."/>
        </authorList>
    </citation>
    <scope>NUCLEOTIDE SEQUENCE [LARGE SCALE GENOMIC DNA]</scope>
    <source>
        <strain evidence="1 2">18JY21-1</strain>
    </source>
</reference>
<comment type="caution">
    <text evidence="1">The sequence shown here is derived from an EMBL/GenBank/DDBJ whole genome shotgun (WGS) entry which is preliminary data.</text>
</comment>
<dbReference type="AlphaFoldDB" id="A0A4R4DZ45"/>
<dbReference type="InterPro" id="IPR016024">
    <property type="entry name" value="ARM-type_fold"/>
</dbReference>
<dbReference type="PANTHER" id="PTHR34070">
    <property type="entry name" value="ARMADILLO-TYPE FOLD"/>
    <property type="match status" value="1"/>
</dbReference>
<accession>A0A4R4DZ45</accession>
<keyword evidence="2" id="KW-1185">Reference proteome</keyword>
<gene>
    <name evidence="1" type="ORF">E0485_22765</name>
</gene>
<dbReference type="Proteomes" id="UP000295418">
    <property type="component" value="Unassembled WGS sequence"/>
</dbReference>
<proteinExistence type="predicted"/>
<dbReference type="SUPFAM" id="SSF48371">
    <property type="entry name" value="ARM repeat"/>
    <property type="match status" value="1"/>
</dbReference>
<name>A0A4R4DZ45_9BACL</name>
<evidence type="ECO:0000313" key="2">
    <source>
        <dbReference type="Proteomes" id="UP000295418"/>
    </source>
</evidence>
<dbReference type="CDD" id="cd07064">
    <property type="entry name" value="AlkD_like_1"/>
    <property type="match status" value="1"/>
</dbReference>